<feature type="domain" description="AIG1-type G" evidence="6">
    <location>
        <begin position="3"/>
        <end position="211"/>
    </location>
</feature>
<proteinExistence type="inferred from homology"/>
<evidence type="ECO:0000259" key="6">
    <source>
        <dbReference type="PROSITE" id="PS51720"/>
    </source>
</evidence>
<evidence type="ECO:0000313" key="7">
    <source>
        <dbReference type="EMBL" id="KAK2862954.1"/>
    </source>
</evidence>
<reference evidence="7" key="1">
    <citation type="submission" date="2023-07" db="EMBL/GenBank/DDBJ databases">
        <title>Chromosome-level Genome Assembly of Striped Snakehead (Channa striata).</title>
        <authorList>
            <person name="Liu H."/>
        </authorList>
    </citation>
    <scope>NUCLEOTIDE SEQUENCE</scope>
    <source>
        <strain evidence="7">Gz</strain>
        <tissue evidence="7">Muscle</tissue>
    </source>
</reference>
<keyword evidence="5" id="KW-1133">Transmembrane helix</keyword>
<keyword evidence="5" id="KW-0812">Transmembrane</keyword>
<keyword evidence="4" id="KW-0175">Coiled coil</keyword>
<dbReference type="Gene3D" id="3.40.50.300">
    <property type="entry name" value="P-loop containing nucleotide triphosphate hydrolases"/>
    <property type="match status" value="1"/>
</dbReference>
<dbReference type="SUPFAM" id="SSF52540">
    <property type="entry name" value="P-loop containing nucleoside triphosphate hydrolases"/>
    <property type="match status" value="1"/>
</dbReference>
<evidence type="ECO:0000256" key="5">
    <source>
        <dbReference type="SAM" id="Phobius"/>
    </source>
</evidence>
<evidence type="ECO:0000313" key="8">
    <source>
        <dbReference type="Proteomes" id="UP001187415"/>
    </source>
</evidence>
<protein>
    <recommendedName>
        <fullName evidence="6">AIG1-type G domain-containing protein</fullName>
    </recommendedName>
</protein>
<dbReference type="InterPro" id="IPR045058">
    <property type="entry name" value="GIMA/IAN/Toc"/>
</dbReference>
<name>A0AA88T844_CHASR</name>
<dbReference type="EMBL" id="JAUPFM010000001">
    <property type="protein sequence ID" value="KAK2862954.1"/>
    <property type="molecule type" value="Genomic_DNA"/>
</dbReference>
<evidence type="ECO:0000256" key="1">
    <source>
        <dbReference type="ARBA" id="ARBA00008535"/>
    </source>
</evidence>
<accession>A0AA88T844</accession>
<dbReference type="GO" id="GO:0005525">
    <property type="term" value="F:GTP binding"/>
    <property type="evidence" value="ECO:0007669"/>
    <property type="project" value="UniProtKB-KW"/>
</dbReference>
<keyword evidence="8" id="KW-1185">Reference proteome</keyword>
<evidence type="ECO:0000256" key="3">
    <source>
        <dbReference type="ARBA" id="ARBA00023134"/>
    </source>
</evidence>
<comment type="similarity">
    <text evidence="1">Belongs to the TRAFAC class TrmE-Era-EngA-EngB-Septin-like GTPase superfamily. AIG1/Toc34/Toc159-like paraseptin GTPase family. IAN subfamily.</text>
</comment>
<dbReference type="PROSITE" id="PS51720">
    <property type="entry name" value="G_AIG1"/>
    <property type="match status" value="1"/>
</dbReference>
<keyword evidence="5" id="KW-0472">Membrane</keyword>
<dbReference type="PANTHER" id="PTHR10903">
    <property type="entry name" value="GTPASE, IMAP FAMILY MEMBER-RELATED"/>
    <property type="match status" value="1"/>
</dbReference>
<gene>
    <name evidence="7" type="ORF">Q5P01_002487</name>
</gene>
<evidence type="ECO:0000256" key="2">
    <source>
        <dbReference type="ARBA" id="ARBA00022741"/>
    </source>
</evidence>
<sequence>MDAPNTRIVLLGKTGVGKSSLVNTIFGEQVFAVGHSINSETTTCQTKTGFVNGRNITVIDIPGLFDTQRSEEELKPEIVRCITECAPGPHAFLIVLKVEKFTEHEKAVIDKICQYFSEEVLKYSTIVFTHGDQLDEDQTIEDFISQHEFFIELVQKCGGRCHVVDNKYWNIPRDEYRSNQFQVEELLKTIDKTVLANNGGCYTNEMLQAVETEIQQDEELIRQSSENMSEEEIRRQARDRADKKLMIKLVGVTTGALLGALLGVVGMVGAVLKLLTLTSQSKNMQQALRLTTGITLGRKMTAATAEAAASRTATAVSRGGTVVAAVLGAVEGGLIGYDAAKEAKTPLEAIEKAGIAVITKPLSIIDELKKKSG</sequence>
<dbReference type="CDD" id="cd01852">
    <property type="entry name" value="AIG1"/>
    <property type="match status" value="1"/>
</dbReference>
<keyword evidence="2" id="KW-0547">Nucleotide-binding</keyword>
<evidence type="ECO:0000256" key="4">
    <source>
        <dbReference type="SAM" id="Coils"/>
    </source>
</evidence>
<dbReference type="FunFam" id="3.40.50.300:FF:000366">
    <property type="entry name" value="GTPase, IMAP family member 2"/>
    <property type="match status" value="1"/>
</dbReference>
<dbReference type="Proteomes" id="UP001187415">
    <property type="component" value="Unassembled WGS sequence"/>
</dbReference>
<keyword evidence="3" id="KW-0342">GTP-binding</keyword>
<feature type="coiled-coil region" evidence="4">
    <location>
        <begin position="207"/>
        <end position="234"/>
    </location>
</feature>
<dbReference type="AlphaFoldDB" id="A0AA88T844"/>
<organism evidence="7 8">
    <name type="scientific">Channa striata</name>
    <name type="common">Snakehead murrel</name>
    <name type="synonym">Ophicephalus striatus</name>
    <dbReference type="NCBI Taxonomy" id="64152"/>
    <lineage>
        <taxon>Eukaryota</taxon>
        <taxon>Metazoa</taxon>
        <taxon>Chordata</taxon>
        <taxon>Craniata</taxon>
        <taxon>Vertebrata</taxon>
        <taxon>Euteleostomi</taxon>
        <taxon>Actinopterygii</taxon>
        <taxon>Neopterygii</taxon>
        <taxon>Teleostei</taxon>
        <taxon>Neoteleostei</taxon>
        <taxon>Acanthomorphata</taxon>
        <taxon>Anabantaria</taxon>
        <taxon>Anabantiformes</taxon>
        <taxon>Channoidei</taxon>
        <taxon>Channidae</taxon>
        <taxon>Channa</taxon>
    </lineage>
</organism>
<dbReference type="Pfam" id="PF04548">
    <property type="entry name" value="AIG1"/>
    <property type="match status" value="1"/>
</dbReference>
<dbReference type="InterPro" id="IPR006703">
    <property type="entry name" value="G_AIG1"/>
</dbReference>
<dbReference type="InterPro" id="IPR027417">
    <property type="entry name" value="P-loop_NTPase"/>
</dbReference>
<dbReference type="PANTHER" id="PTHR10903:SF62">
    <property type="entry name" value="GTPASE IMAP FAMILY MEMBER 4-LIKE-RELATED"/>
    <property type="match status" value="1"/>
</dbReference>
<comment type="caution">
    <text evidence="7">The sequence shown here is derived from an EMBL/GenBank/DDBJ whole genome shotgun (WGS) entry which is preliminary data.</text>
</comment>
<feature type="transmembrane region" description="Helical" evidence="5">
    <location>
        <begin position="245"/>
        <end position="272"/>
    </location>
</feature>